<dbReference type="InterPro" id="IPR039366">
    <property type="entry name" value="Pilotin"/>
</dbReference>
<dbReference type="Pfam" id="PF09619">
    <property type="entry name" value="YscW"/>
    <property type="match status" value="1"/>
</dbReference>
<accession>A0ABY1BE79</accession>
<dbReference type="Proteomes" id="UP000198512">
    <property type="component" value="Unassembled WGS sequence"/>
</dbReference>
<organism evidence="2 3">
    <name type="scientific">Pseudomonas cuatrocienegasensis</name>
    <dbReference type="NCBI Taxonomy" id="543360"/>
    <lineage>
        <taxon>Bacteria</taxon>
        <taxon>Pseudomonadati</taxon>
        <taxon>Pseudomonadota</taxon>
        <taxon>Gammaproteobacteria</taxon>
        <taxon>Pseudomonadales</taxon>
        <taxon>Pseudomonadaceae</taxon>
        <taxon>Pseudomonas</taxon>
    </lineage>
</organism>
<feature type="region of interest" description="Disordered" evidence="1">
    <location>
        <begin position="29"/>
        <end position="52"/>
    </location>
</feature>
<keyword evidence="2" id="KW-0449">Lipoprotein</keyword>
<dbReference type="RefSeq" id="WP_069519210.1">
    <property type="nucleotide sequence ID" value="NZ_FOFP01000008.1"/>
</dbReference>
<name>A0ABY1BE79_9PSED</name>
<evidence type="ECO:0000313" key="3">
    <source>
        <dbReference type="Proteomes" id="UP000198512"/>
    </source>
</evidence>
<comment type="caution">
    <text evidence="2">The sequence shown here is derived from an EMBL/GenBank/DDBJ whole genome shotgun (WGS) entry which is preliminary data.</text>
</comment>
<evidence type="ECO:0000256" key="1">
    <source>
        <dbReference type="SAM" id="MobiDB-lite"/>
    </source>
</evidence>
<reference evidence="2 3" key="1">
    <citation type="submission" date="2016-10" db="EMBL/GenBank/DDBJ databases">
        <authorList>
            <person name="Varghese N."/>
            <person name="Submissions S."/>
        </authorList>
    </citation>
    <scope>NUCLEOTIDE SEQUENCE [LARGE SCALE GENOMIC DNA]</scope>
    <source>
        <strain evidence="2 3">CIP 109853</strain>
    </source>
</reference>
<sequence>MLIDLNTFRPALRALALIGFGATLLACSSEPSQPQPPTAPTAPPAAPAPAEVETDYRHALSGQLLDVPANAVVELALLQVDERGRPQGLLGNIQVRSNGAALPFRLPFNPQAVKAERRVELHGRAHLDGRLILRLTPQTITGTDSQDLGALRLVSAP</sequence>
<proteinExistence type="predicted"/>
<dbReference type="EMBL" id="FOFP01000008">
    <property type="protein sequence ID" value="SEQ64517.1"/>
    <property type="molecule type" value="Genomic_DNA"/>
</dbReference>
<protein>
    <submittedName>
        <fullName evidence="2">Uncharacterized lipoprotein YbaY</fullName>
    </submittedName>
</protein>
<feature type="compositionally biased region" description="Pro residues" evidence="1">
    <location>
        <begin position="33"/>
        <end position="47"/>
    </location>
</feature>
<keyword evidence="3" id="KW-1185">Reference proteome</keyword>
<gene>
    <name evidence="2" type="ORF">SAMN05216600_10838</name>
</gene>
<evidence type="ECO:0000313" key="2">
    <source>
        <dbReference type="EMBL" id="SEQ64517.1"/>
    </source>
</evidence>